<dbReference type="AlphaFoldDB" id="G0V1D6"/>
<sequence length="120" mass="13326">MGDIAGIGRSLTLRFLTSVTKMKVVHTFSGVRGYGPRVLALKCGVLQFSLRNGKWALSPQPKMQIIRTHPRRLHGCRNRILEIGAQRWPFFFLQSRIDLTPPSQQTTAHSSAALLATTVG</sequence>
<gene>
    <name evidence="1" type="ORF">TCIL3000_11_9150</name>
</gene>
<evidence type="ECO:0000313" key="1">
    <source>
        <dbReference type="EMBL" id="CCC95457.1"/>
    </source>
</evidence>
<reference evidence="1" key="1">
    <citation type="journal article" date="2012" name="Proc. Natl. Acad. Sci. U.S.A.">
        <title>Antigenic diversity is generated by distinct evolutionary mechanisms in African trypanosome species.</title>
        <authorList>
            <person name="Jackson A.P."/>
            <person name="Berry A."/>
            <person name="Aslett M."/>
            <person name="Allison H.C."/>
            <person name="Burton P."/>
            <person name="Vavrova-Anderson J."/>
            <person name="Brown R."/>
            <person name="Browne H."/>
            <person name="Corton N."/>
            <person name="Hauser H."/>
            <person name="Gamble J."/>
            <person name="Gilderthorp R."/>
            <person name="Marcello L."/>
            <person name="McQuillan J."/>
            <person name="Otto T.D."/>
            <person name="Quail M.A."/>
            <person name="Sanders M.J."/>
            <person name="van Tonder A."/>
            <person name="Ginger M.L."/>
            <person name="Field M.C."/>
            <person name="Barry J.D."/>
            <person name="Hertz-Fowler C."/>
            <person name="Berriman M."/>
        </authorList>
    </citation>
    <scope>NUCLEOTIDE SEQUENCE</scope>
    <source>
        <strain evidence="1">IL3000</strain>
    </source>
</reference>
<dbReference type="EMBL" id="HE575324">
    <property type="protein sequence ID" value="CCC95457.1"/>
    <property type="molecule type" value="Genomic_DNA"/>
</dbReference>
<accession>G0V1D6</accession>
<proteinExistence type="predicted"/>
<protein>
    <submittedName>
        <fullName evidence="1">Uncharacterized protein</fullName>
    </submittedName>
</protein>
<organism evidence="1">
    <name type="scientific">Trypanosoma congolense (strain IL3000)</name>
    <dbReference type="NCBI Taxonomy" id="1068625"/>
    <lineage>
        <taxon>Eukaryota</taxon>
        <taxon>Discoba</taxon>
        <taxon>Euglenozoa</taxon>
        <taxon>Kinetoplastea</taxon>
        <taxon>Metakinetoplastina</taxon>
        <taxon>Trypanosomatida</taxon>
        <taxon>Trypanosomatidae</taxon>
        <taxon>Trypanosoma</taxon>
        <taxon>Nannomonas</taxon>
    </lineage>
</organism>
<name>G0V1D6_TRYCI</name>